<proteinExistence type="predicted"/>
<dbReference type="PANTHER" id="PTHR46850">
    <property type="entry name" value="CHROMODOMAIN-HELICASE-DNA-BINDING PROTEIN 9"/>
    <property type="match status" value="1"/>
</dbReference>
<feature type="region of interest" description="Disordered" evidence="1">
    <location>
        <begin position="132"/>
        <end position="174"/>
    </location>
</feature>
<feature type="compositionally biased region" description="Polar residues" evidence="1">
    <location>
        <begin position="164"/>
        <end position="174"/>
    </location>
</feature>
<evidence type="ECO:0000256" key="1">
    <source>
        <dbReference type="SAM" id="MobiDB-lite"/>
    </source>
</evidence>
<reference evidence="2" key="3">
    <citation type="submission" date="2025-09" db="UniProtKB">
        <authorList>
            <consortium name="Ensembl"/>
        </authorList>
    </citation>
    <scope>IDENTIFICATION</scope>
</reference>
<reference evidence="2 3" key="1">
    <citation type="submission" date="2017-10" db="EMBL/GenBank/DDBJ databases">
        <title>A new Pekin duck reference genome.</title>
        <authorList>
            <person name="Hou Z.-C."/>
            <person name="Zhou Z.-K."/>
            <person name="Zhu F."/>
            <person name="Hou S.-S."/>
        </authorList>
    </citation>
    <scope>NUCLEOTIDE SEQUENCE [LARGE SCALE GENOMIC DNA]</scope>
</reference>
<feature type="compositionally biased region" description="Basic and acidic residues" evidence="1">
    <location>
        <begin position="142"/>
        <end position="161"/>
    </location>
</feature>
<reference evidence="2" key="2">
    <citation type="submission" date="2025-08" db="UniProtKB">
        <authorList>
            <consortium name="Ensembl"/>
        </authorList>
    </citation>
    <scope>IDENTIFICATION</scope>
</reference>
<dbReference type="AlphaFoldDB" id="A0A493SZ89"/>
<dbReference type="PANTHER" id="PTHR46850:SF1">
    <property type="entry name" value="CHROMODOMAIN-HELICASE-DNA-BINDING PROTEIN 9"/>
    <property type="match status" value="1"/>
</dbReference>
<organism evidence="2 3">
    <name type="scientific">Anas platyrhynchos platyrhynchos</name>
    <name type="common">Northern mallard</name>
    <dbReference type="NCBI Taxonomy" id="8840"/>
    <lineage>
        <taxon>Eukaryota</taxon>
        <taxon>Metazoa</taxon>
        <taxon>Chordata</taxon>
        <taxon>Craniata</taxon>
        <taxon>Vertebrata</taxon>
        <taxon>Euteleostomi</taxon>
        <taxon>Archelosauria</taxon>
        <taxon>Archosauria</taxon>
        <taxon>Dinosauria</taxon>
        <taxon>Saurischia</taxon>
        <taxon>Theropoda</taxon>
        <taxon>Coelurosauria</taxon>
        <taxon>Aves</taxon>
        <taxon>Neognathae</taxon>
        <taxon>Galloanserae</taxon>
        <taxon>Anseriformes</taxon>
        <taxon>Anatidae</taxon>
        <taxon>Anatinae</taxon>
        <taxon>Anas</taxon>
    </lineage>
</organism>
<protein>
    <recommendedName>
        <fullName evidence="4">Chromodomain helicase DNA binding protein 7</fullName>
    </recommendedName>
</protein>
<dbReference type="Ensembl" id="ENSAPLT00000036000.1">
    <property type="protein sequence ID" value="ENSAPLP00000018912.1"/>
    <property type="gene ID" value="ENSAPLG00000026060.1"/>
</dbReference>
<dbReference type="STRING" id="8840.ENSAPLP00000018912"/>
<evidence type="ECO:0000313" key="3">
    <source>
        <dbReference type="Proteomes" id="UP000016666"/>
    </source>
</evidence>
<name>A0A493SZ89_ANAPP</name>
<sequence>MNLKFLTRSCPGGYLPESKFNRILTEPVLRDAGPRRRGRRPRSELIKAPGVVADSSSGMGPLFMNGLIAGMDLVGIQNMRNMQGIPLTGLVGFPAGFAAVPAGEDVKSTLSMLPMMLPGMATVPQMFGVGGLLNPPMTTTSTEDKQSSQDVKKETLSEDKPGPSSFSNQTESAITTSSPVAFNPFLIPGMSPGLIYPSMFLSPGIGMALPGIQQTRHSEAANLESQKRKRKKAKGESANPEPETVLLPEKEAANSQNCTEQTPPLSAEKDLILSEGGWDGPVGLLTVSYFSVVQMIRMC</sequence>
<accession>A0A493SZ89</accession>
<feature type="compositionally biased region" description="Polar residues" evidence="1">
    <location>
        <begin position="253"/>
        <end position="264"/>
    </location>
</feature>
<feature type="region of interest" description="Disordered" evidence="1">
    <location>
        <begin position="221"/>
        <end position="264"/>
    </location>
</feature>
<evidence type="ECO:0000313" key="2">
    <source>
        <dbReference type="Ensembl" id="ENSAPLP00000018912.1"/>
    </source>
</evidence>
<dbReference type="GeneTree" id="ENSGT01040000241001"/>
<dbReference type="InterPro" id="IPR051493">
    <property type="entry name" value="CHD"/>
</dbReference>
<dbReference type="OMA" id="GTHITGM"/>
<keyword evidence="3" id="KW-1185">Reference proteome</keyword>
<evidence type="ECO:0008006" key="4">
    <source>
        <dbReference type="Google" id="ProtNLM"/>
    </source>
</evidence>
<dbReference type="Proteomes" id="UP000016666">
    <property type="component" value="Chromosome 21"/>
</dbReference>